<evidence type="ECO:0000259" key="1">
    <source>
        <dbReference type="PROSITE" id="PS50853"/>
    </source>
</evidence>
<dbReference type="InterPro" id="IPR003961">
    <property type="entry name" value="FN3_dom"/>
</dbReference>
<sequence>MQAITLTENLHHPGYSWPESLVFLPGKAPAEQPFHLVDAQGRVYAAQGTADGKIALCTALLCGEEKRFQPMPGRAEQALRWRRTKGEIWADNGKIALVVREDGDVLFTLQSAGAGFRGVARLNVPLAEKHVALVQAGDVFCDVCIEARAAVGGRYRLSLRLALGMEYLEMREEMHGFTAGNAALVIEWPGFQPTHRLNHYRGEEYIDQYLEPDGRIPTLVAPYDSWVSWWQDKTVSFRDDTAAIGVFIRHAESWDDGEYALWRSSATLAVRFYYQEEALRFVYPLANGCRGTALSCFPQELDGSARGPKSDGLVKQDTSSPMRLTHMEELWFWHEFLALDKVKDWVLRWPEEQKAYPRFFTDDKVPGNGWHLWYLGHVKGDLTPAQVEKVVYELSDSLNQMARTGAVSNREFYDWAILFDRTLARMNERQFDDLRAAFAFCAYAFSDENYMPVQNMLAGHPNFLADARGVAAVAAALFPHHPHAQAWRHTYELAMARNLKYHTRPDVRAWDCLGGRWTENLGCYVHAMLRPFNQAQVLLHLTYGDYAGLYPALPKLWRYLLGTLSAPVDGVRRFPSLGAHSDVRPANGYELLNWGDALFGYAPLLAENLWYLGRKDTPGFEERVADTSPYRLLDNRPEAKLGGTRPRLVSAKYTGHGFVLRSRVYEPDEMAVQLIQIDEGPNYRWGCAAQGGCGSLCYWADGRQWGGQRREDVGDWNKGDAQATCNFGVLIGHEYHSVGRNDLTEPLCDFGFAQYARVNANAGVSAFYRYRSVIMSGNDYITVYDAVTDQHVHGRFSWFNDSREKFPSIVQLKPGAGYVPSQGGVPVDAPGLAEDGDFTGRYYEGNGDFLTLVSHRPFNQDRGTYTTVKEYGVLVEMQGRADFVFQRDARIRHREGDIQFGGRAGIVRRYGKTLAQAALFDGRAIAAGGARAECENAAIGFTVENHRLSGAILARENARVTLRLDAPSGGYRLYLNGREAPAQGVEGGICFTVPAGRVEFEWTDAPAKPMPPEILGCRVGDGCALLSWRGEAQRYRVELSEDGGNTWLSALETEQTHCQLHDLHNGRKYHARVRGANQGREGEPCWEYPLYPTERPAQAPDGLRVVREGQGYRVTWGEVLGASEYRLYRLAGNVRALAYAGPLREFLAGPEEAVYAVSAVNGNGEGALSTARATQADGLEHWDPRPEEAFRRYWVSHEYGYFLHDFWHDYLRQKRFTYPD</sequence>
<comment type="caution">
    <text evidence="2">The sequence shown here is derived from an EMBL/GenBank/DDBJ whole genome shotgun (WGS) entry which is preliminary data.</text>
</comment>
<gene>
    <name evidence="2" type="ORF">IAA64_01220</name>
</gene>
<dbReference type="AlphaFoldDB" id="A0A9D1TBW8"/>
<evidence type="ECO:0000313" key="3">
    <source>
        <dbReference type="Proteomes" id="UP000886884"/>
    </source>
</evidence>
<accession>A0A9D1TBW8</accession>
<dbReference type="Gene3D" id="2.60.40.10">
    <property type="entry name" value="Immunoglobulins"/>
    <property type="match status" value="1"/>
</dbReference>
<dbReference type="SUPFAM" id="SSF49265">
    <property type="entry name" value="Fibronectin type III"/>
    <property type="match status" value="1"/>
</dbReference>
<dbReference type="InterPro" id="IPR013783">
    <property type="entry name" value="Ig-like_fold"/>
</dbReference>
<dbReference type="Proteomes" id="UP000886884">
    <property type="component" value="Unassembled WGS sequence"/>
</dbReference>
<protein>
    <submittedName>
        <fullName evidence="2">Fibronectin type III domain-containing protein</fullName>
    </submittedName>
</protein>
<proteinExistence type="predicted"/>
<dbReference type="CDD" id="cd00063">
    <property type="entry name" value="FN3"/>
    <property type="match status" value="1"/>
</dbReference>
<reference evidence="2" key="1">
    <citation type="submission" date="2020-10" db="EMBL/GenBank/DDBJ databases">
        <authorList>
            <person name="Gilroy R."/>
        </authorList>
    </citation>
    <scope>NUCLEOTIDE SEQUENCE</scope>
    <source>
        <strain evidence="2">CHK183-6373</strain>
    </source>
</reference>
<reference evidence="2" key="2">
    <citation type="journal article" date="2021" name="PeerJ">
        <title>Extensive microbial diversity within the chicken gut microbiome revealed by metagenomics and culture.</title>
        <authorList>
            <person name="Gilroy R."/>
            <person name="Ravi A."/>
            <person name="Getino M."/>
            <person name="Pursley I."/>
            <person name="Horton D.L."/>
            <person name="Alikhan N.F."/>
            <person name="Baker D."/>
            <person name="Gharbi K."/>
            <person name="Hall N."/>
            <person name="Watson M."/>
            <person name="Adriaenssens E.M."/>
            <person name="Foster-Nyarko E."/>
            <person name="Jarju S."/>
            <person name="Secka A."/>
            <person name="Antonio M."/>
            <person name="Oren A."/>
            <person name="Chaudhuri R.R."/>
            <person name="La Ragione R."/>
            <person name="Hildebrand F."/>
            <person name="Pallen M.J."/>
        </authorList>
    </citation>
    <scope>NUCLEOTIDE SEQUENCE</scope>
    <source>
        <strain evidence="2">CHK183-6373</strain>
    </source>
</reference>
<feature type="domain" description="Fibronectin type-III" evidence="1">
    <location>
        <begin position="1008"/>
        <end position="1096"/>
    </location>
</feature>
<name>A0A9D1TBW8_9FIRM</name>
<dbReference type="InterPro" id="IPR036116">
    <property type="entry name" value="FN3_sf"/>
</dbReference>
<dbReference type="EMBL" id="DVOT01000021">
    <property type="protein sequence ID" value="HIV26563.1"/>
    <property type="molecule type" value="Genomic_DNA"/>
</dbReference>
<organism evidence="2 3">
    <name type="scientific">Candidatus Ornithocaccomicrobium faecavium</name>
    <dbReference type="NCBI Taxonomy" id="2840890"/>
    <lineage>
        <taxon>Bacteria</taxon>
        <taxon>Bacillati</taxon>
        <taxon>Bacillota</taxon>
        <taxon>Clostridia</taxon>
        <taxon>Candidatus Ornithocaccomicrobium</taxon>
    </lineage>
</organism>
<evidence type="ECO:0000313" key="2">
    <source>
        <dbReference type="EMBL" id="HIV26563.1"/>
    </source>
</evidence>
<dbReference type="PROSITE" id="PS50853">
    <property type="entry name" value="FN3"/>
    <property type="match status" value="1"/>
</dbReference>